<comment type="caution">
    <text evidence="4">The sequence shown here is derived from an EMBL/GenBank/DDBJ whole genome shotgun (WGS) entry which is preliminary data.</text>
</comment>
<evidence type="ECO:0000256" key="2">
    <source>
        <dbReference type="SAM" id="SignalP"/>
    </source>
</evidence>
<dbReference type="PRINTS" id="PR00412">
    <property type="entry name" value="EPOXHYDRLASE"/>
</dbReference>
<proteinExistence type="predicted"/>
<feature type="domain" description="AB hydrolase-1" evidence="3">
    <location>
        <begin position="59"/>
        <end position="339"/>
    </location>
</feature>
<sequence length="362" mass="41057">MNKRNFIRFSALFLASSTLPIATSGSSPRAVKATSFPDPIFIPTNNITLAVYKLGKGFPIIFCHGFPELAFSWRYQMNAVAKAGYQAIAPDLRGYGQSDQPRDISAYATTEVCDDLVGMMDHMGLEQAVFCGHDWGSFVVDTMALLYPNRCAGLINIGGPHNFRPKDLPPAHTSVKEVVDKPAYNRFMQQPEAPEKLLNRNVETFFRTFFRKDYLTTTNLSKLPVEAPERKLDLATMMASTQPKDPLFISETALKVYIETFSRTGFDGGINWYRAMPKTWEELQKRKLHWGLNIPYLYLWPSQDPINPLGLKVGLEDYIENLQAFAIEDSGHFVMEEKPQEVSSRIINWLSQNFSNQAARKY</sequence>
<evidence type="ECO:0000313" key="5">
    <source>
        <dbReference type="Proteomes" id="UP001569428"/>
    </source>
</evidence>
<reference evidence="4 5" key="1">
    <citation type="submission" date="2024-08" db="EMBL/GenBank/DDBJ databases">
        <authorList>
            <person name="Ishaq N."/>
        </authorList>
    </citation>
    <scope>NUCLEOTIDE SEQUENCE [LARGE SCALE GENOMIC DNA]</scope>
    <source>
        <strain evidence="4 5">DSM 18651</strain>
    </source>
</reference>
<dbReference type="RefSeq" id="WP_371837521.1">
    <property type="nucleotide sequence ID" value="NZ_JBGMEK010000004.1"/>
</dbReference>
<evidence type="ECO:0000313" key="4">
    <source>
        <dbReference type="EMBL" id="MFA0809906.1"/>
    </source>
</evidence>
<name>A0ABV4NUW6_9GAMM</name>
<dbReference type="SUPFAM" id="SSF53474">
    <property type="entry name" value="alpha/beta-Hydrolases"/>
    <property type="match status" value="1"/>
</dbReference>
<dbReference type="Pfam" id="PF00561">
    <property type="entry name" value="Abhydrolase_1"/>
    <property type="match status" value="1"/>
</dbReference>
<feature type="chain" id="PRO_5047065904" evidence="2">
    <location>
        <begin position="23"/>
        <end position="362"/>
    </location>
</feature>
<gene>
    <name evidence="4" type="ORF">ACCI49_03150</name>
</gene>
<keyword evidence="1 4" id="KW-0378">Hydrolase</keyword>
<keyword evidence="5" id="KW-1185">Reference proteome</keyword>
<organism evidence="4 5">
    <name type="scientific">Microbulbifer epialgicus</name>
    <dbReference type="NCBI Taxonomy" id="393907"/>
    <lineage>
        <taxon>Bacteria</taxon>
        <taxon>Pseudomonadati</taxon>
        <taxon>Pseudomonadota</taxon>
        <taxon>Gammaproteobacteria</taxon>
        <taxon>Cellvibrionales</taxon>
        <taxon>Microbulbiferaceae</taxon>
        <taxon>Microbulbifer</taxon>
    </lineage>
</organism>
<dbReference type="EMBL" id="JBGMEK010000004">
    <property type="protein sequence ID" value="MFA0809906.1"/>
    <property type="molecule type" value="Genomic_DNA"/>
</dbReference>
<accession>A0ABV4NUW6</accession>
<dbReference type="Gene3D" id="3.40.50.1820">
    <property type="entry name" value="alpha/beta hydrolase"/>
    <property type="match status" value="1"/>
</dbReference>
<keyword evidence="2" id="KW-0732">Signal</keyword>
<evidence type="ECO:0000256" key="1">
    <source>
        <dbReference type="ARBA" id="ARBA00022801"/>
    </source>
</evidence>
<dbReference type="Proteomes" id="UP001569428">
    <property type="component" value="Unassembled WGS sequence"/>
</dbReference>
<evidence type="ECO:0000259" key="3">
    <source>
        <dbReference type="Pfam" id="PF00561"/>
    </source>
</evidence>
<dbReference type="PANTHER" id="PTHR43329">
    <property type="entry name" value="EPOXIDE HYDROLASE"/>
    <property type="match status" value="1"/>
</dbReference>
<dbReference type="InterPro" id="IPR000073">
    <property type="entry name" value="AB_hydrolase_1"/>
</dbReference>
<dbReference type="GO" id="GO:0016787">
    <property type="term" value="F:hydrolase activity"/>
    <property type="evidence" value="ECO:0007669"/>
    <property type="project" value="UniProtKB-KW"/>
</dbReference>
<protein>
    <submittedName>
        <fullName evidence="4">Alpha/beta fold hydrolase</fullName>
    </submittedName>
</protein>
<feature type="signal peptide" evidence="2">
    <location>
        <begin position="1"/>
        <end position="22"/>
    </location>
</feature>
<dbReference type="InterPro" id="IPR029058">
    <property type="entry name" value="AB_hydrolase_fold"/>
</dbReference>
<dbReference type="InterPro" id="IPR000639">
    <property type="entry name" value="Epox_hydrolase-like"/>
</dbReference>